<organism evidence="2 3">
    <name type="scientific">Virgibacillus massiliensis</name>
    <dbReference type="NCBI Taxonomy" id="1462526"/>
    <lineage>
        <taxon>Bacteria</taxon>
        <taxon>Bacillati</taxon>
        <taxon>Bacillota</taxon>
        <taxon>Bacilli</taxon>
        <taxon>Bacillales</taxon>
        <taxon>Bacillaceae</taxon>
        <taxon>Virgibacillus</taxon>
    </lineage>
</organism>
<evidence type="ECO:0000313" key="3">
    <source>
        <dbReference type="Proteomes" id="UP000028875"/>
    </source>
</evidence>
<protein>
    <submittedName>
        <fullName evidence="2">Uncharacterized protein</fullName>
    </submittedName>
</protein>
<keyword evidence="1" id="KW-0472">Membrane</keyword>
<name>A0A024QJ24_9BACI</name>
<proteinExistence type="predicted"/>
<dbReference type="AlphaFoldDB" id="A0A024QJ24"/>
<evidence type="ECO:0000256" key="1">
    <source>
        <dbReference type="SAM" id="Phobius"/>
    </source>
</evidence>
<reference evidence="2 3" key="1">
    <citation type="submission" date="2014-03" db="EMBL/GenBank/DDBJ databases">
        <authorList>
            <person name="Urmite Genomes U."/>
        </authorList>
    </citation>
    <scope>NUCLEOTIDE SEQUENCE [LARGE SCALE GENOMIC DNA]</scope>
    <source>
        <strain evidence="2 3">Vm-5</strain>
    </source>
</reference>
<keyword evidence="1" id="KW-1133">Transmembrane helix</keyword>
<evidence type="ECO:0000313" key="2">
    <source>
        <dbReference type="EMBL" id="CDQ41946.1"/>
    </source>
</evidence>
<keyword evidence="3" id="KW-1185">Reference proteome</keyword>
<dbReference type="Proteomes" id="UP000028875">
    <property type="component" value="Unassembled WGS sequence"/>
</dbReference>
<sequence length="247" mass="29253">MYLFSATATNFVDTFTWREIVMLTSVVVTLIIGIFNLILTSRNKRKEQYINAVTTQRVKWMAKLRELSSDYIAQTTIHDHKIVLDYDLEAKTVYLDHVNKLNSEIKLHLNYKGELDQKIISIMDDIRDTLFEYYDVIEYMKMSDEERGMKLKELADKSVIEKEPVIQPKFLESLFTQGLHIYQKKIEDNEPYVTPYSVLDDLFKERYGLSGQRLLLNKVDKFTNLLRIYLKEEWESVKQEAEKGRIK</sequence>
<dbReference type="EMBL" id="CCDP010000003">
    <property type="protein sequence ID" value="CDQ41946.1"/>
    <property type="molecule type" value="Genomic_DNA"/>
</dbReference>
<keyword evidence="1" id="KW-0812">Transmembrane</keyword>
<comment type="caution">
    <text evidence="2">The sequence shown here is derived from an EMBL/GenBank/DDBJ whole genome shotgun (WGS) entry which is preliminary data.</text>
</comment>
<reference evidence="3" key="2">
    <citation type="submission" date="2014-05" db="EMBL/GenBank/DDBJ databases">
        <title>Draft genome sequence of Virgibacillus massiliensis Vm-5.</title>
        <authorList>
            <person name="Khelaifia S."/>
            <person name="Croce O."/>
            <person name="Lagier J.C."/>
            <person name="Raoult D."/>
        </authorList>
    </citation>
    <scope>NUCLEOTIDE SEQUENCE [LARGE SCALE GENOMIC DNA]</scope>
    <source>
        <strain evidence="3">Vm-5</strain>
    </source>
</reference>
<feature type="transmembrane region" description="Helical" evidence="1">
    <location>
        <begin position="20"/>
        <end position="39"/>
    </location>
</feature>
<accession>A0A024QJ24</accession>
<gene>
    <name evidence="2" type="ORF">BN990_04325</name>
</gene>